<evidence type="ECO:0000313" key="1">
    <source>
        <dbReference type="EMBL" id="GGI85994.1"/>
    </source>
</evidence>
<evidence type="ECO:0008006" key="3">
    <source>
        <dbReference type="Google" id="ProtNLM"/>
    </source>
</evidence>
<dbReference type="AlphaFoldDB" id="A0A917NBD8"/>
<keyword evidence="2" id="KW-1185">Reference proteome</keyword>
<dbReference type="RefSeq" id="WP_188921281.1">
    <property type="nucleotide sequence ID" value="NZ_BMPZ01000007.1"/>
</dbReference>
<protein>
    <recommendedName>
        <fullName evidence="3">DUF3135 domain-containing protein</fullName>
    </recommendedName>
</protein>
<accession>A0A917NBD8</accession>
<gene>
    <name evidence="1" type="ORF">GCM10009332_24140</name>
</gene>
<reference evidence="1" key="1">
    <citation type="journal article" date="2014" name="Int. J. Syst. Evol. Microbiol.">
        <title>Complete genome sequence of Corynebacterium casei LMG S-19264T (=DSM 44701T), isolated from a smear-ripened cheese.</title>
        <authorList>
            <consortium name="US DOE Joint Genome Institute (JGI-PGF)"/>
            <person name="Walter F."/>
            <person name="Albersmeier A."/>
            <person name="Kalinowski J."/>
            <person name="Ruckert C."/>
        </authorList>
    </citation>
    <scope>NUCLEOTIDE SEQUENCE</scope>
    <source>
        <strain evidence="1">JCM 30804</strain>
    </source>
</reference>
<dbReference type="Proteomes" id="UP000613743">
    <property type="component" value="Unassembled WGS sequence"/>
</dbReference>
<evidence type="ECO:0000313" key="2">
    <source>
        <dbReference type="Proteomes" id="UP000613743"/>
    </source>
</evidence>
<dbReference type="InterPro" id="IPR021482">
    <property type="entry name" value="DUF3135"/>
</dbReference>
<reference evidence="1" key="2">
    <citation type="submission" date="2020-09" db="EMBL/GenBank/DDBJ databases">
        <authorList>
            <person name="Sun Q."/>
            <person name="Ohkuma M."/>
        </authorList>
    </citation>
    <scope>NUCLEOTIDE SEQUENCE</scope>
    <source>
        <strain evidence="1">JCM 30804</strain>
    </source>
</reference>
<dbReference type="EMBL" id="BMPZ01000007">
    <property type="protein sequence ID" value="GGI85994.1"/>
    <property type="molecule type" value="Genomic_DNA"/>
</dbReference>
<proteinExistence type="predicted"/>
<sequence length="103" mass="11939">MTQLPDFDTLKWLAEHKPEQLQKLQTTLSDEAISSSVRNQAQLRCLIFHLHQKLNRCQNAYQRCQLTMDLMGDKLSTLSMVINEPSFVKQPAGEVVQFIHKQQ</sequence>
<organism evidence="1 2">
    <name type="scientific">Shewanella gelidii</name>
    <dbReference type="NCBI Taxonomy" id="1642821"/>
    <lineage>
        <taxon>Bacteria</taxon>
        <taxon>Pseudomonadati</taxon>
        <taxon>Pseudomonadota</taxon>
        <taxon>Gammaproteobacteria</taxon>
        <taxon>Alteromonadales</taxon>
        <taxon>Shewanellaceae</taxon>
        <taxon>Shewanella</taxon>
    </lineage>
</organism>
<dbReference type="Pfam" id="PF11333">
    <property type="entry name" value="DUF3135"/>
    <property type="match status" value="1"/>
</dbReference>
<name>A0A917NBD8_9GAMM</name>
<comment type="caution">
    <text evidence="1">The sequence shown here is derived from an EMBL/GenBank/DDBJ whole genome shotgun (WGS) entry which is preliminary data.</text>
</comment>